<organism evidence="2 3">
    <name type="scientific">Dreissena polymorpha</name>
    <name type="common">Zebra mussel</name>
    <name type="synonym">Mytilus polymorpha</name>
    <dbReference type="NCBI Taxonomy" id="45954"/>
    <lineage>
        <taxon>Eukaryota</taxon>
        <taxon>Metazoa</taxon>
        <taxon>Spiralia</taxon>
        <taxon>Lophotrochozoa</taxon>
        <taxon>Mollusca</taxon>
        <taxon>Bivalvia</taxon>
        <taxon>Autobranchia</taxon>
        <taxon>Heteroconchia</taxon>
        <taxon>Euheterodonta</taxon>
        <taxon>Imparidentia</taxon>
        <taxon>Neoheterodontei</taxon>
        <taxon>Myida</taxon>
        <taxon>Dreissenoidea</taxon>
        <taxon>Dreissenidae</taxon>
        <taxon>Dreissena</taxon>
    </lineage>
</organism>
<keyword evidence="3" id="KW-1185">Reference proteome</keyword>
<feature type="transmembrane region" description="Helical" evidence="1">
    <location>
        <begin position="100"/>
        <end position="121"/>
    </location>
</feature>
<evidence type="ECO:0000313" key="2">
    <source>
        <dbReference type="EMBL" id="KAH3699470.1"/>
    </source>
</evidence>
<comment type="caution">
    <text evidence="2">The sequence shown here is derived from an EMBL/GenBank/DDBJ whole genome shotgun (WGS) entry which is preliminary data.</text>
</comment>
<reference evidence="2" key="1">
    <citation type="journal article" date="2019" name="bioRxiv">
        <title>The Genome of the Zebra Mussel, Dreissena polymorpha: A Resource for Invasive Species Research.</title>
        <authorList>
            <person name="McCartney M.A."/>
            <person name="Auch B."/>
            <person name="Kono T."/>
            <person name="Mallez S."/>
            <person name="Zhang Y."/>
            <person name="Obille A."/>
            <person name="Becker A."/>
            <person name="Abrahante J.E."/>
            <person name="Garbe J."/>
            <person name="Badalamenti J.P."/>
            <person name="Herman A."/>
            <person name="Mangelson H."/>
            <person name="Liachko I."/>
            <person name="Sullivan S."/>
            <person name="Sone E.D."/>
            <person name="Koren S."/>
            <person name="Silverstein K.A.T."/>
            <person name="Beckman K.B."/>
            <person name="Gohl D.M."/>
        </authorList>
    </citation>
    <scope>NUCLEOTIDE SEQUENCE</scope>
    <source>
        <strain evidence="2">Duluth1</strain>
        <tissue evidence="2">Whole animal</tissue>
    </source>
</reference>
<sequence length="130" mass="15091">MTSFSLRECLYYAKELGSSVYLCFLDAPHAFDREWHDGVFHKLLSISGVYDPDSVIDTNTILALRELYRNSTSRVHHRGLISEPLPVGQGTRQRGKSLPLLYLIYINGLIEELCIFALIWLRLLWPMTWF</sequence>
<protein>
    <submittedName>
        <fullName evidence="2">Uncharacterized protein</fullName>
    </submittedName>
</protein>
<reference evidence="2" key="2">
    <citation type="submission" date="2020-11" db="EMBL/GenBank/DDBJ databases">
        <authorList>
            <person name="McCartney M.A."/>
            <person name="Auch B."/>
            <person name="Kono T."/>
            <person name="Mallez S."/>
            <person name="Becker A."/>
            <person name="Gohl D.M."/>
            <person name="Silverstein K.A.T."/>
            <person name="Koren S."/>
            <person name="Bechman K.B."/>
            <person name="Herman A."/>
            <person name="Abrahante J.E."/>
            <person name="Garbe J."/>
        </authorList>
    </citation>
    <scope>NUCLEOTIDE SEQUENCE</scope>
    <source>
        <strain evidence="2">Duluth1</strain>
        <tissue evidence="2">Whole animal</tissue>
    </source>
</reference>
<evidence type="ECO:0000313" key="3">
    <source>
        <dbReference type="Proteomes" id="UP000828390"/>
    </source>
</evidence>
<keyword evidence="1" id="KW-0812">Transmembrane</keyword>
<dbReference type="EMBL" id="JAIWYP010000015">
    <property type="protein sequence ID" value="KAH3699470.1"/>
    <property type="molecule type" value="Genomic_DNA"/>
</dbReference>
<keyword evidence="1" id="KW-0472">Membrane</keyword>
<keyword evidence="1" id="KW-1133">Transmembrane helix</keyword>
<gene>
    <name evidence="2" type="ORF">DPMN_074426</name>
</gene>
<accession>A0A9D3YIF7</accession>
<evidence type="ECO:0000256" key="1">
    <source>
        <dbReference type="SAM" id="Phobius"/>
    </source>
</evidence>
<name>A0A9D3YIF7_DREPO</name>
<proteinExistence type="predicted"/>
<dbReference type="Proteomes" id="UP000828390">
    <property type="component" value="Unassembled WGS sequence"/>
</dbReference>
<dbReference type="AlphaFoldDB" id="A0A9D3YIF7"/>